<dbReference type="InterPro" id="IPR010994">
    <property type="entry name" value="RuvA_2-like"/>
</dbReference>
<dbReference type="Gene3D" id="1.10.150.280">
    <property type="entry name" value="AF1531-like domain"/>
    <property type="match status" value="1"/>
</dbReference>
<proteinExistence type="predicted"/>
<evidence type="ECO:0000256" key="1">
    <source>
        <dbReference type="SAM" id="MobiDB-lite"/>
    </source>
</evidence>
<organism evidence="2 3">
    <name type="scientific">Oryctes borbonicus</name>
    <dbReference type="NCBI Taxonomy" id="1629725"/>
    <lineage>
        <taxon>Eukaryota</taxon>
        <taxon>Metazoa</taxon>
        <taxon>Ecdysozoa</taxon>
        <taxon>Arthropoda</taxon>
        <taxon>Hexapoda</taxon>
        <taxon>Insecta</taxon>
        <taxon>Pterygota</taxon>
        <taxon>Neoptera</taxon>
        <taxon>Endopterygota</taxon>
        <taxon>Coleoptera</taxon>
        <taxon>Polyphaga</taxon>
        <taxon>Scarabaeiformia</taxon>
        <taxon>Scarabaeidae</taxon>
        <taxon>Dynastinae</taxon>
        <taxon>Oryctes</taxon>
    </lineage>
</organism>
<protein>
    <submittedName>
        <fullName evidence="2">Uncharacterized protein</fullName>
    </submittedName>
</protein>
<dbReference type="SUPFAM" id="SSF47781">
    <property type="entry name" value="RuvA domain 2-like"/>
    <property type="match status" value="2"/>
</dbReference>
<feature type="region of interest" description="Disordered" evidence="1">
    <location>
        <begin position="1"/>
        <end position="25"/>
    </location>
</feature>
<reference evidence="2 3" key="1">
    <citation type="submission" date="2015-09" db="EMBL/GenBank/DDBJ databases">
        <title>Draft genome of the scarab beetle Oryctes borbonicus.</title>
        <authorList>
            <person name="Meyer J.M."/>
            <person name="Markov G.V."/>
            <person name="Baskaran P."/>
            <person name="Herrmann M."/>
            <person name="Sommer R.J."/>
            <person name="Roedelsperger C."/>
        </authorList>
    </citation>
    <scope>NUCLEOTIDE SEQUENCE [LARGE SCALE GENOMIC DNA]</scope>
    <source>
        <strain evidence="2">OB123</strain>
        <tissue evidence="2">Whole animal</tissue>
    </source>
</reference>
<evidence type="ECO:0000313" key="3">
    <source>
        <dbReference type="Proteomes" id="UP000051574"/>
    </source>
</evidence>
<dbReference type="Proteomes" id="UP000051574">
    <property type="component" value="Unassembled WGS sequence"/>
</dbReference>
<keyword evidence="3" id="KW-1185">Reference proteome</keyword>
<dbReference type="PANTHER" id="PTHR21180">
    <property type="entry name" value="ENDONUCLEASE/EXONUCLEASE/PHOSPHATASE FAMILY DOMAIN-CONTAINING PROTEIN 1"/>
    <property type="match status" value="1"/>
</dbReference>
<name>A0A0T6B652_9SCAR</name>
<dbReference type="Pfam" id="PF12836">
    <property type="entry name" value="HHH_3"/>
    <property type="match status" value="2"/>
</dbReference>
<accession>A0A0T6B652</accession>
<comment type="caution">
    <text evidence="2">The sequence shown here is derived from an EMBL/GenBank/DDBJ whole genome shotgun (WGS) entry which is preliminary data.</text>
</comment>
<evidence type="ECO:0000313" key="2">
    <source>
        <dbReference type="EMBL" id="KRT82804.1"/>
    </source>
</evidence>
<dbReference type="OrthoDB" id="6237065at2759"/>
<dbReference type="InterPro" id="IPR051675">
    <property type="entry name" value="Endo/Exo/Phosphatase_dom_1"/>
</dbReference>
<dbReference type="Gene3D" id="1.10.150.320">
    <property type="entry name" value="Photosystem II 12 kDa extrinsic protein"/>
    <property type="match status" value="1"/>
</dbReference>
<sequence length="195" mass="22367">MGQTSSVPKQSRKRSLRSPFLRRSASQKAPISHTFVLMDDDQRLEQLNINLATEEELMTLPEVNREIAKNIVEYRKAIGRFRKIEDLALVRGIGAEKFEFIKGEVCVKNNSCNSSRSQSFDSLSVDNRLTPRPNKRLVDVNNSSVFELQCVPGMTQEMAANILHYRIKKGGFKKIEDLLKVKGFDHVRFSNMRHQ</sequence>
<dbReference type="EMBL" id="LJIG01009576">
    <property type="protein sequence ID" value="KRT82804.1"/>
    <property type="molecule type" value="Genomic_DNA"/>
</dbReference>
<gene>
    <name evidence="2" type="ORF">AMK59_3127</name>
</gene>
<feature type="non-terminal residue" evidence="2">
    <location>
        <position position="195"/>
    </location>
</feature>
<dbReference type="PANTHER" id="PTHR21180:SF32">
    <property type="entry name" value="ENDONUCLEASE_EXONUCLEASE_PHOSPHATASE FAMILY DOMAIN-CONTAINING PROTEIN 1"/>
    <property type="match status" value="1"/>
</dbReference>
<dbReference type="AlphaFoldDB" id="A0A0T6B652"/>